<evidence type="ECO:0000256" key="9">
    <source>
        <dbReference type="ARBA" id="ARBA00023209"/>
    </source>
</evidence>
<evidence type="ECO:0000256" key="11">
    <source>
        <dbReference type="NCBIfam" id="TIGR00560"/>
    </source>
</evidence>
<evidence type="ECO:0000256" key="12">
    <source>
        <dbReference type="RuleBase" id="RU003750"/>
    </source>
</evidence>
<organism evidence="14 15">
    <name type="scientific">Ornithinimicrobium cerasi</name>
    <dbReference type="NCBI Taxonomy" id="2248773"/>
    <lineage>
        <taxon>Bacteria</taxon>
        <taxon>Bacillati</taxon>
        <taxon>Actinomycetota</taxon>
        <taxon>Actinomycetes</taxon>
        <taxon>Micrococcales</taxon>
        <taxon>Ornithinimicrobiaceae</taxon>
        <taxon>Ornithinimicrobium</taxon>
    </lineage>
</organism>
<name>A0A285VMX3_9MICO</name>
<keyword evidence="7" id="KW-0443">Lipid metabolism</keyword>
<keyword evidence="4 12" id="KW-0808">Transferase</keyword>
<evidence type="ECO:0000256" key="4">
    <source>
        <dbReference type="ARBA" id="ARBA00022679"/>
    </source>
</evidence>
<dbReference type="Gene3D" id="1.20.120.1760">
    <property type="match status" value="1"/>
</dbReference>
<reference evidence="15" key="1">
    <citation type="submission" date="2017-08" db="EMBL/GenBank/DDBJ databases">
        <authorList>
            <person name="Varghese N."/>
            <person name="Submissions S."/>
        </authorList>
    </citation>
    <scope>NUCLEOTIDE SEQUENCE [LARGE SCALE GENOMIC DNA]</scope>
    <source>
        <strain evidence="15">USBA17B2</strain>
    </source>
</reference>
<evidence type="ECO:0000256" key="5">
    <source>
        <dbReference type="ARBA" id="ARBA00022692"/>
    </source>
</evidence>
<evidence type="ECO:0000256" key="3">
    <source>
        <dbReference type="ARBA" id="ARBA00022516"/>
    </source>
</evidence>
<dbReference type="InterPro" id="IPR043130">
    <property type="entry name" value="CDP-OH_PTrfase_TM_dom"/>
</dbReference>
<keyword evidence="6 13" id="KW-1133">Transmembrane helix</keyword>
<dbReference type="Pfam" id="PF01066">
    <property type="entry name" value="CDP-OH_P_transf"/>
    <property type="match status" value="1"/>
</dbReference>
<keyword evidence="8 13" id="KW-0472">Membrane</keyword>
<dbReference type="Proteomes" id="UP000219688">
    <property type="component" value="Unassembled WGS sequence"/>
</dbReference>
<dbReference type="PANTHER" id="PTHR14269:SF52">
    <property type="entry name" value="PHOSPHATIDYLGLYCEROPHOSPHATE SYNTHASE-RELATED"/>
    <property type="match status" value="1"/>
</dbReference>
<comment type="similarity">
    <text evidence="2 12">Belongs to the CDP-alcohol phosphatidyltransferase class-I family.</text>
</comment>
<evidence type="ECO:0000313" key="14">
    <source>
        <dbReference type="EMBL" id="SOC55419.1"/>
    </source>
</evidence>
<feature type="transmembrane region" description="Helical" evidence="13">
    <location>
        <begin position="164"/>
        <end position="189"/>
    </location>
</feature>
<evidence type="ECO:0000256" key="2">
    <source>
        <dbReference type="ARBA" id="ARBA00010441"/>
    </source>
</evidence>
<sequence>MLGPHDPDGPDIATAPEAPQASAWNLPNALTMLRVVLVPVFVWLLMRDAGYDDEGGVTGSWAVDRWWATGVFVVATVTDWVDGDLARRKGLITAFGKLMDPIADKALMGSALVCLSLLGELPWWVTVVILVREVGITLMRFVVIRRGVIPASRGGKLKTTLQAVGLILMLTPLLGLVGTLGLWVMYAALVVTVVTGVDYVRQAFGPPSASSG</sequence>
<dbReference type="GO" id="GO:0016020">
    <property type="term" value="C:membrane"/>
    <property type="evidence" value="ECO:0007669"/>
    <property type="project" value="UniProtKB-SubCell"/>
</dbReference>
<accession>A0A285VMX3</accession>
<dbReference type="NCBIfam" id="TIGR00560">
    <property type="entry name" value="pgsA"/>
    <property type="match status" value="1"/>
</dbReference>
<gene>
    <name evidence="14" type="ORF">SAMN05421879_10574</name>
</gene>
<evidence type="ECO:0000256" key="7">
    <source>
        <dbReference type="ARBA" id="ARBA00023098"/>
    </source>
</evidence>
<dbReference type="GO" id="GO:0046474">
    <property type="term" value="P:glycerophospholipid biosynthetic process"/>
    <property type="evidence" value="ECO:0007669"/>
    <property type="project" value="TreeGrafter"/>
</dbReference>
<evidence type="ECO:0000256" key="10">
    <source>
        <dbReference type="ARBA" id="ARBA00023264"/>
    </source>
</evidence>
<dbReference type="InterPro" id="IPR048254">
    <property type="entry name" value="CDP_ALCOHOL_P_TRANSF_CS"/>
</dbReference>
<comment type="subcellular location">
    <subcellularLocation>
        <location evidence="1">Membrane</location>
        <topology evidence="1">Multi-pass membrane protein</topology>
    </subcellularLocation>
</comment>
<evidence type="ECO:0000256" key="1">
    <source>
        <dbReference type="ARBA" id="ARBA00004141"/>
    </source>
</evidence>
<keyword evidence="15" id="KW-1185">Reference proteome</keyword>
<feature type="transmembrane region" description="Helical" evidence="13">
    <location>
        <begin position="124"/>
        <end position="143"/>
    </location>
</feature>
<evidence type="ECO:0000256" key="8">
    <source>
        <dbReference type="ARBA" id="ARBA00023136"/>
    </source>
</evidence>
<dbReference type="STRING" id="1122622.GCA_000421185_00624"/>
<dbReference type="GO" id="GO:0008444">
    <property type="term" value="F:CDP-diacylglycerol-glycerol-3-phosphate 3-phosphatidyltransferase activity"/>
    <property type="evidence" value="ECO:0007669"/>
    <property type="project" value="UniProtKB-UniRule"/>
</dbReference>
<dbReference type="EMBL" id="OBQK01000005">
    <property type="protein sequence ID" value="SOC55419.1"/>
    <property type="molecule type" value="Genomic_DNA"/>
</dbReference>
<dbReference type="AlphaFoldDB" id="A0A285VMX3"/>
<evidence type="ECO:0000313" key="15">
    <source>
        <dbReference type="Proteomes" id="UP000219688"/>
    </source>
</evidence>
<dbReference type="PROSITE" id="PS00379">
    <property type="entry name" value="CDP_ALCOHOL_P_TRANSF"/>
    <property type="match status" value="1"/>
</dbReference>
<proteinExistence type="inferred from homology"/>
<keyword evidence="10" id="KW-1208">Phospholipid metabolism</keyword>
<keyword evidence="3" id="KW-0444">Lipid biosynthesis</keyword>
<dbReference type="InterPro" id="IPR050324">
    <property type="entry name" value="CDP-alcohol_PTase-I"/>
</dbReference>
<protein>
    <recommendedName>
        <fullName evidence="11">CDP-diacylglycerol--glycerol-3-phosphate 3-phosphatidyltransferase</fullName>
        <ecNumber evidence="11">2.7.8.5</ecNumber>
    </recommendedName>
</protein>
<evidence type="ECO:0000256" key="13">
    <source>
        <dbReference type="SAM" id="Phobius"/>
    </source>
</evidence>
<dbReference type="InterPro" id="IPR000462">
    <property type="entry name" value="CDP-OH_P_trans"/>
</dbReference>
<dbReference type="InterPro" id="IPR004570">
    <property type="entry name" value="Phosphatidylglycerol_P_synth"/>
</dbReference>
<keyword evidence="9" id="KW-0594">Phospholipid biosynthesis</keyword>
<dbReference type="UniPathway" id="UPA00085"/>
<dbReference type="PANTHER" id="PTHR14269">
    <property type="entry name" value="CDP-DIACYLGLYCEROL--GLYCEROL-3-PHOSPHATE 3-PHOSPHATIDYLTRANSFERASE-RELATED"/>
    <property type="match status" value="1"/>
</dbReference>
<evidence type="ECO:0000256" key="6">
    <source>
        <dbReference type="ARBA" id="ARBA00022989"/>
    </source>
</evidence>
<keyword evidence="5 13" id="KW-0812">Transmembrane</keyword>
<dbReference type="PIRSF" id="PIRSF000847">
    <property type="entry name" value="Phos_ph_gly_syn"/>
    <property type="match status" value="1"/>
</dbReference>
<dbReference type="RefSeq" id="WP_097187990.1">
    <property type="nucleotide sequence ID" value="NZ_OBQK01000005.1"/>
</dbReference>
<dbReference type="EC" id="2.7.8.5" evidence="11"/>